<dbReference type="InterPro" id="IPR040765">
    <property type="entry name" value="Tudor_1_RapA"/>
</dbReference>
<evidence type="ECO:0000256" key="1">
    <source>
        <dbReference type="ARBA" id="ARBA00022741"/>
    </source>
</evidence>
<dbReference type="Pfam" id="PF00271">
    <property type="entry name" value="Helicase_C"/>
    <property type="match status" value="1"/>
</dbReference>
<accession>A0A1Y0ICC8</accession>
<keyword evidence="5 9" id="KW-0805">Transcription regulation</keyword>
<evidence type="ECO:0000313" key="13">
    <source>
        <dbReference type="Proteomes" id="UP000196027"/>
    </source>
</evidence>
<dbReference type="PROSITE" id="PS51192">
    <property type="entry name" value="HELICASE_ATP_BIND_1"/>
    <property type="match status" value="1"/>
</dbReference>
<dbReference type="GO" id="GO:0005524">
    <property type="term" value="F:ATP binding"/>
    <property type="evidence" value="ECO:0007669"/>
    <property type="project" value="UniProtKB-UniRule"/>
</dbReference>
<keyword evidence="2 9" id="KW-0378">Hydrolase</keyword>
<dbReference type="AlphaFoldDB" id="A0A1Y0ICC8"/>
<keyword evidence="4 9" id="KW-0067">ATP-binding</keyword>
<dbReference type="KEGG" id="ome:OLMES_4196"/>
<evidence type="ECO:0000259" key="11">
    <source>
        <dbReference type="PROSITE" id="PS51194"/>
    </source>
</evidence>
<dbReference type="NCBIfam" id="NF003426">
    <property type="entry name" value="PRK04914.1"/>
    <property type="match status" value="1"/>
</dbReference>
<dbReference type="SMART" id="SM00490">
    <property type="entry name" value="HELICc"/>
    <property type="match status" value="1"/>
</dbReference>
<dbReference type="GO" id="GO:0006355">
    <property type="term" value="P:regulation of DNA-templated transcription"/>
    <property type="evidence" value="ECO:0007669"/>
    <property type="project" value="UniProtKB-UniRule"/>
</dbReference>
<sequence length="945" mass="107020">MSFSIGQRWVSLTESHLGLGMIAEFTGRQVTVSFPAAGEMRVYASNNAPLSRVLYGEGDTIRTADNRQLLVTAVEEFQGILKYTGTDEYGKSHTIREVQLDCFTQLIAPQQRLFSGHYNKKAPFQLRVETLNLLNDLQQSNAKGLIGSRTSHLPHQIYIASEVARRHAPRVLLADEVGLGKTIEAGMILHYQLHTGRASRVLIVVPDSLVHQWLVEMLRRFNLKFSIFDKARFDAIKAEGQENPFEAEQLVLTSLSFLAGNDQVSALANAAGWDMLIVDEAHHLHWDETQSSREYQCVEALSAVSEGLLLLTATPEQIGLESHFARLRLLDPSRFYDLEVFKAEEAGYQKLNEVVQRLQERDSLAGKEPLEDDLVHVLRDYLGDEAEQLISGEAANLELIIEKLLDRHGTGRVLFRNTRSAVKGFPERVLHTHALKCPALYEADMKRFSISGLTPERNIEDLFWLKIDPRVTWLTEFLKENRQEKVLVICAKESTASELEQHLRLYEGVRSAAFTESMSIIERDRAGAYFAETENGAQVLICSEIGSEGRNFQFSRHLILFDLPLNPDLLEQRIGRLDRIGQVHDINIHVPFIENTSQQYLYRWYKEGMNLFARPIGVAYSIYEQFAERLEAELCHPSERFEALLQEAAAKTESTLAAQEEGRDKLLELHSCNEEKAAEVIALIEDAEEGSQLQEYMENVFNLFGVDCEYHSENARILRPTEHMHSGYFPGVSDEDGTTITYSRKQALSRDDMQFVSWEHPMVVESMEMILNSEFGNASLATMAVKALKPGTLLLEAVFTINCVAPKRFQIEQFLPISPIRVLVDINGQDLSQVVPHDKLNTLCDNVKKPTGQALLKQVKSEIETMLEHATGFAEKQLPDIREQAQNTLQLKMMPELERILALKKINPSIRDEEVEYFRSCIEQGARAIGRSAVQLQALRLIVNT</sequence>
<evidence type="ECO:0000256" key="6">
    <source>
        <dbReference type="ARBA" id="ARBA00023125"/>
    </source>
</evidence>
<evidence type="ECO:0000256" key="3">
    <source>
        <dbReference type="ARBA" id="ARBA00022806"/>
    </source>
</evidence>
<keyword evidence="3 9" id="KW-0347">Helicase</keyword>
<dbReference type="Gene3D" id="3.40.50.300">
    <property type="entry name" value="P-loop containing nucleotide triphosphate hydrolases"/>
    <property type="match status" value="1"/>
</dbReference>
<keyword evidence="6 9" id="KW-0238">DNA-binding</keyword>
<feature type="binding site" evidence="9">
    <location>
        <begin position="175"/>
        <end position="182"/>
    </location>
    <ligand>
        <name>ATP</name>
        <dbReference type="ChEBI" id="CHEBI:30616"/>
    </ligand>
</feature>
<feature type="domain" description="Helicase C-terminal" evidence="11">
    <location>
        <begin position="470"/>
        <end position="630"/>
    </location>
</feature>
<feature type="domain" description="Helicase ATP-binding" evidence="10">
    <location>
        <begin position="162"/>
        <end position="333"/>
    </location>
</feature>
<dbReference type="Gene3D" id="2.30.30.140">
    <property type="match status" value="1"/>
</dbReference>
<dbReference type="Proteomes" id="UP000196027">
    <property type="component" value="Chromosome"/>
</dbReference>
<dbReference type="InterPro" id="IPR027417">
    <property type="entry name" value="P-loop_NTPase"/>
</dbReference>
<dbReference type="InterPro" id="IPR022737">
    <property type="entry name" value="RapA_C"/>
</dbReference>
<dbReference type="CDD" id="cd18793">
    <property type="entry name" value="SF2_C_SNF"/>
    <property type="match status" value="1"/>
</dbReference>
<evidence type="ECO:0000313" key="12">
    <source>
        <dbReference type="EMBL" id="ARU58212.1"/>
    </source>
</evidence>
<comment type="function">
    <text evidence="9">Transcription regulator that activates transcription by stimulating RNA polymerase (RNAP) recycling in case of stress conditions such as supercoiled DNA or high salt concentrations. Probably acts by releasing the RNAP, when it is trapped or immobilized on tightly supercoiled DNA. Does not activate transcription on linear DNA. Probably not involved in DNA repair.</text>
</comment>
<proteinExistence type="inferred from homology"/>
<keyword evidence="1 9" id="KW-0547">Nucleotide-binding</keyword>
<dbReference type="EC" id="3.6.4.-" evidence="9"/>
<dbReference type="InterPro" id="IPR014001">
    <property type="entry name" value="Helicase_ATP-bd"/>
</dbReference>
<dbReference type="InterPro" id="IPR000330">
    <property type="entry name" value="SNF2_N"/>
</dbReference>
<keyword evidence="13" id="KW-1185">Reference proteome</keyword>
<dbReference type="GO" id="GO:0004386">
    <property type="term" value="F:helicase activity"/>
    <property type="evidence" value="ECO:0007669"/>
    <property type="project" value="UniProtKB-UniRule"/>
</dbReference>
<evidence type="ECO:0000259" key="10">
    <source>
        <dbReference type="PROSITE" id="PS51192"/>
    </source>
</evidence>
<dbReference type="GO" id="GO:0016817">
    <property type="term" value="F:hydrolase activity, acting on acid anhydrides"/>
    <property type="evidence" value="ECO:0007669"/>
    <property type="project" value="InterPro"/>
</dbReference>
<dbReference type="Gene3D" id="3.40.50.10810">
    <property type="entry name" value="Tandem AAA-ATPase domain"/>
    <property type="match status" value="1"/>
</dbReference>
<reference evidence="12 13" key="1">
    <citation type="submission" date="2017-05" db="EMBL/GenBank/DDBJ databases">
        <title>Genomic insights into alkan degradation activity of Oleiphilus messinensis.</title>
        <authorList>
            <person name="Kozyavkin S.A."/>
            <person name="Slesarev A.I."/>
            <person name="Golyshin P.N."/>
            <person name="Korzhenkov A."/>
            <person name="Golyshina O.N."/>
            <person name="Toshchakov S.V."/>
        </authorList>
    </citation>
    <scope>NUCLEOTIDE SEQUENCE [LARGE SCALE GENOMIC DNA]</scope>
    <source>
        <strain evidence="12 13">ME102</strain>
    </source>
</reference>
<keyword evidence="7 9" id="KW-0010">Activator</keyword>
<dbReference type="PANTHER" id="PTHR45766">
    <property type="entry name" value="DNA ANNEALING HELICASE AND ENDONUCLEASE ZRANB3 FAMILY MEMBER"/>
    <property type="match status" value="1"/>
</dbReference>
<evidence type="ECO:0000256" key="9">
    <source>
        <dbReference type="HAMAP-Rule" id="MF_01821"/>
    </source>
</evidence>
<dbReference type="InterPro" id="IPR057342">
    <property type="entry name" value="DEXDc_RapA"/>
</dbReference>
<dbReference type="InterPro" id="IPR001650">
    <property type="entry name" value="Helicase_C-like"/>
</dbReference>
<dbReference type="Gene3D" id="2.30.30.930">
    <property type="match status" value="1"/>
</dbReference>
<dbReference type="PANTHER" id="PTHR45766:SF6">
    <property type="entry name" value="SWI_SNF-RELATED MATRIX-ASSOCIATED ACTIN-DEPENDENT REGULATOR OF CHROMATIN SUBFAMILY A-LIKE PROTEIN 1"/>
    <property type="match status" value="1"/>
</dbReference>
<evidence type="ECO:0000256" key="5">
    <source>
        <dbReference type="ARBA" id="ARBA00023015"/>
    </source>
</evidence>
<dbReference type="Gene3D" id="3.30.360.80">
    <property type="match status" value="1"/>
</dbReference>
<dbReference type="PROSITE" id="PS51194">
    <property type="entry name" value="HELICASE_CTER"/>
    <property type="match status" value="1"/>
</dbReference>
<dbReference type="RefSeq" id="WP_087463014.1">
    <property type="nucleotide sequence ID" value="NZ_CP021425.1"/>
</dbReference>
<dbReference type="InterPro" id="IPR023949">
    <property type="entry name" value="Helicase_RapA"/>
</dbReference>
<comment type="subunit">
    <text evidence="9">Interacts with the RNAP. Has a higher affinity for the core RNAP than for the holoenzyme. Its ATPase activity is stimulated by binding to RNAP.</text>
</comment>
<dbReference type="InterPro" id="IPR038718">
    <property type="entry name" value="SNF2-like_sf"/>
</dbReference>
<feature type="short sequence motif" description="DEAH box" evidence="9">
    <location>
        <begin position="279"/>
        <end position="282"/>
    </location>
</feature>
<dbReference type="Gene3D" id="6.10.140.1500">
    <property type="match status" value="1"/>
</dbReference>
<dbReference type="GO" id="GO:0003677">
    <property type="term" value="F:DNA binding"/>
    <property type="evidence" value="ECO:0007669"/>
    <property type="project" value="UniProtKB-KW"/>
</dbReference>
<evidence type="ECO:0000256" key="8">
    <source>
        <dbReference type="ARBA" id="ARBA00023163"/>
    </source>
</evidence>
<dbReference type="CDD" id="cd18011">
    <property type="entry name" value="DEXDc_RapA"/>
    <property type="match status" value="1"/>
</dbReference>
<dbReference type="HAMAP" id="MF_01821">
    <property type="entry name" value="Helicase_RapA"/>
    <property type="match status" value="1"/>
</dbReference>
<dbReference type="InterPro" id="IPR049730">
    <property type="entry name" value="SNF2/RAD54-like_C"/>
</dbReference>
<dbReference type="Pfam" id="PF18339">
    <property type="entry name" value="Tudor_1_RapA"/>
    <property type="match status" value="1"/>
</dbReference>
<dbReference type="Pfam" id="PF12137">
    <property type="entry name" value="RapA_C"/>
    <property type="match status" value="1"/>
</dbReference>
<dbReference type="Pfam" id="PF00176">
    <property type="entry name" value="SNF2-rel_dom"/>
    <property type="match status" value="1"/>
</dbReference>
<gene>
    <name evidence="9" type="primary">rapA</name>
    <name evidence="12" type="ORF">OLMES_4196</name>
</gene>
<dbReference type="Pfam" id="PF18337">
    <property type="entry name" value="Tudor_RapA"/>
    <property type="match status" value="1"/>
</dbReference>
<dbReference type="OrthoDB" id="9814088at2"/>
<dbReference type="SMART" id="SM00487">
    <property type="entry name" value="DEXDc"/>
    <property type="match status" value="1"/>
</dbReference>
<keyword evidence="8 9" id="KW-0804">Transcription</keyword>
<dbReference type="SUPFAM" id="SSF52540">
    <property type="entry name" value="P-loop containing nucleoside triphosphate hydrolases"/>
    <property type="match status" value="2"/>
</dbReference>
<dbReference type="InterPro" id="IPR040766">
    <property type="entry name" value="Tudor_2_RapA"/>
</dbReference>
<evidence type="ECO:0000256" key="4">
    <source>
        <dbReference type="ARBA" id="ARBA00022840"/>
    </source>
</evidence>
<name>A0A1Y0ICC8_9GAMM</name>
<evidence type="ECO:0000256" key="7">
    <source>
        <dbReference type="ARBA" id="ARBA00023159"/>
    </source>
</evidence>
<comment type="similarity">
    <text evidence="9">Belongs to the SNF2/RAD54 helicase family. RapA subfamily.</text>
</comment>
<dbReference type="EMBL" id="CP021425">
    <property type="protein sequence ID" value="ARU58212.1"/>
    <property type="molecule type" value="Genomic_DNA"/>
</dbReference>
<protein>
    <recommendedName>
        <fullName evidence="9">RNA polymerase-associated protein RapA</fullName>
        <ecNumber evidence="9">3.6.4.-</ecNumber>
    </recommendedName>
    <alternativeName>
        <fullName evidence="9">ATP-dependent helicase HepA</fullName>
    </alternativeName>
</protein>
<organism evidence="12 13">
    <name type="scientific">Oleiphilus messinensis</name>
    <dbReference type="NCBI Taxonomy" id="141451"/>
    <lineage>
        <taxon>Bacteria</taxon>
        <taxon>Pseudomonadati</taxon>
        <taxon>Pseudomonadota</taxon>
        <taxon>Gammaproteobacteria</taxon>
        <taxon>Oceanospirillales</taxon>
        <taxon>Oleiphilaceae</taxon>
        <taxon>Oleiphilus</taxon>
    </lineage>
</organism>
<evidence type="ECO:0000256" key="2">
    <source>
        <dbReference type="ARBA" id="ARBA00022801"/>
    </source>
</evidence>